<feature type="compositionally biased region" description="Basic and acidic residues" evidence="10">
    <location>
        <begin position="578"/>
        <end position="589"/>
    </location>
</feature>
<dbReference type="Gene3D" id="3.30.200.20">
    <property type="entry name" value="Phosphorylase Kinase, domain 1"/>
    <property type="match status" value="1"/>
</dbReference>
<feature type="domain" description="Protein kinase" evidence="12">
    <location>
        <begin position="1830"/>
        <end position="2109"/>
    </location>
</feature>
<reference evidence="14 15" key="1">
    <citation type="submission" date="2016-02" db="EMBL/GenBank/DDBJ databases">
        <title>Genome analysis of coral dinoflagellate symbionts highlights evolutionary adaptations to a symbiotic lifestyle.</title>
        <authorList>
            <person name="Aranda M."/>
            <person name="Li Y."/>
            <person name="Liew Y.J."/>
            <person name="Baumgarten S."/>
            <person name="Simakov O."/>
            <person name="Wilson M."/>
            <person name="Piel J."/>
            <person name="Ashoor H."/>
            <person name="Bougouffa S."/>
            <person name="Bajic V.B."/>
            <person name="Ryu T."/>
            <person name="Ravasi T."/>
            <person name="Bayer T."/>
            <person name="Micklem G."/>
            <person name="Kim H."/>
            <person name="Bhak J."/>
            <person name="Lajeunesse T.C."/>
            <person name="Voolstra C.R."/>
        </authorList>
    </citation>
    <scope>NUCLEOTIDE SEQUENCE [LARGE SCALE GENOMIC DNA]</scope>
    <source>
        <strain evidence="14 15">CCMP2467</strain>
    </source>
</reference>
<feature type="region of interest" description="Disordered" evidence="10">
    <location>
        <begin position="439"/>
        <end position="464"/>
    </location>
</feature>
<feature type="region of interest" description="Disordered" evidence="10">
    <location>
        <begin position="565"/>
        <end position="605"/>
    </location>
</feature>
<dbReference type="InterPro" id="IPR027417">
    <property type="entry name" value="P-loop_NTPase"/>
</dbReference>
<dbReference type="InterPro" id="IPR036465">
    <property type="entry name" value="vWFA_dom_sf"/>
</dbReference>
<protein>
    <recommendedName>
        <fullName evidence="1">non-specific serine/threonine protein kinase</fullName>
        <ecNumber evidence="1">2.7.11.1</ecNumber>
    </recommendedName>
</protein>
<evidence type="ECO:0000256" key="11">
    <source>
        <dbReference type="SAM" id="Phobius"/>
    </source>
</evidence>
<feature type="region of interest" description="Disordered" evidence="10">
    <location>
        <begin position="1163"/>
        <end position="1187"/>
    </location>
</feature>
<feature type="compositionally biased region" description="Basic residues" evidence="10">
    <location>
        <begin position="445"/>
        <end position="460"/>
    </location>
</feature>
<dbReference type="SMART" id="SM00220">
    <property type="entry name" value="S_TKc"/>
    <property type="match status" value="1"/>
</dbReference>
<keyword evidence="11" id="KW-1133">Transmembrane helix</keyword>
<dbReference type="Gene3D" id="3.40.50.300">
    <property type="entry name" value="P-loop containing nucleotide triphosphate hydrolases"/>
    <property type="match status" value="2"/>
</dbReference>
<dbReference type="Proteomes" id="UP000186817">
    <property type="component" value="Unassembled WGS sequence"/>
</dbReference>
<keyword evidence="11" id="KW-0812">Transmembrane</keyword>
<evidence type="ECO:0000256" key="4">
    <source>
        <dbReference type="ARBA" id="ARBA00022741"/>
    </source>
</evidence>
<dbReference type="InterPro" id="IPR008271">
    <property type="entry name" value="Ser/Thr_kinase_AS"/>
</dbReference>
<keyword evidence="3" id="KW-0677">Repeat</keyword>
<dbReference type="Pfam" id="PF12770">
    <property type="entry name" value="CHAT"/>
    <property type="match status" value="1"/>
</dbReference>
<dbReference type="Pfam" id="PF16095">
    <property type="entry name" value="COR-A"/>
    <property type="match status" value="1"/>
</dbReference>
<dbReference type="InterPro" id="IPR011009">
    <property type="entry name" value="Kinase-like_dom_sf"/>
</dbReference>
<evidence type="ECO:0000259" key="12">
    <source>
        <dbReference type="PROSITE" id="PS50011"/>
    </source>
</evidence>
<evidence type="ECO:0000256" key="1">
    <source>
        <dbReference type="ARBA" id="ARBA00012513"/>
    </source>
</evidence>
<sequence length="2787" mass="307964">MDLCLDGCDSGLDGLGPSRGWSMKHGHRKRLDAASCRNPKKMGKASEEVGLGRSAAKRSVNTGSRNAWRDPSYLGKYGCDYHPQTRRNNLRRWMREAVYESAELESDWEDCVTLSLERVGSLEAKWEDLEVASVCSSTTAGFGTASTASDFGWEFLEPITPSRPCAPKIDISPWQAALRRAERGAKEYVAKVVNVAEGKGKESAEKKKAALSNEVKFLDDLGRLYRARVHYDDASLKEAAPSFEKLRWGFFKDFGPSICSALSSCYDGVWHLRPAPIDKEVQRMFMDAHRASKKPDALQPALHGTNQSNLGSIYLRGLLIPGNQNGLRVVNGSAYGLGIYTAYVHHASMSMNYSRGPRRPVLVCGVIDEKSGETQPMGRSGDVYYTSHARIFYKEELVAPLFEATVSGGHATAGAVLLPPVRPHRARRLARLRARALELAEDRKSKPKKGLKGPRTRLKPKPAASTKVLSSAQAFLARRAVRRTLKVMFVGRGRAGKTSTLKSLCNEAFDASEASTHGVAGAVCTTERRFETTSPRRGSSEWRRMRRFPTSDFDSVVARHVAAALRRENSPEDAEPDAEARATTPERTRPRPAGWSSVPSQDGEHRSFKMPVDLVIKHMRSDDGTEDDSITLQTFDFAGQEEYHMLHHLFLSNKGLYLVVFDLSLWADESGDDRTSEEALTFWICSVHCHAPESRMLLVGTHVDMLGAHKMAILDKVDRRIHELLERNQALNEQLVVNTAEELCFFPIDNRRRGRQSVESLRVKIDETAAEICTTGFLSKALPLYWLRYQTELIRLARAGPDRFWGTASVEGTMPAAGASSSGPPKPVHALPFSQVSRLGRAVGIHDEGELLSVLIYLHDTGSIIFFDEEKLRDCVVLDPYWLAEAAANIFNCPRVVQGRSASARRLLERGELHVDLLRQHLWRSERFVDHIPVLINLMLRFDLLVSSSDQDVFVVPFLLPFKTGGYEPPGEGSLSFDFHGMLTRLLPTVFPRLIASAAKMPSLRLTHSRVYKDSCTIFLGTRRLAFELLPPGRPEMIAVRRLAGSEDGAESDGEESGGLQLPLDLAKQVISLVHESTSEWLPHLSFTAGVLCPHCHRSGAPHVIDVSELSEVVICSRTHEPVTLAKAGWAFRWRQEVLTSGGASRKSSDVILDLDVEELRPTAEEAADPEPPEPPAKLARPPSLPGVERRTVPIPIVTSSEALPAPSPGSPHPGEETPASPSMPDQVGLLYFLYASPLTVDTIDVRAELQLLREALRAGQTTGGDQNDFKVELDIRLGLSSTLLELLAHGDSAWPNSPVFLHCAMHTGYAANGGSLEPFLLLEDEVGCSQPLPRWRLLQWLRQSQDQGRKCPLSAVFLNCCDSEGIAGAFMEAGVPHVICCRGHVFDGACKTFTKALYRALAAGRQVFSAYEYARESVATAPQAGLRAEAPKFLLLPRQEDVLRYPGLSVAPMARHYGATLQLLTARVLDGRQLGNAASALQWMGAGGSETSKSVLPGRHQHFLGRAQEMVEMARHLSRGGDRHARVVNVWGKAAGLGKTAMLAEFTRFCNYPGRLFEGASIWVTLTLESPTESLSGPLSLERAASNASNSERGHLFLEQVSQAVTDFMEQVYGRKSHFENLREGLLWALRRLDIQGRTLLVLDGIEDWMDSSAVRGLLADMLQATERLCLLFGSRIHVQNSFAGLKTDNLELRPLQARDAAQLFLFRVHRHLYWKDIWKNKEEWMSKAKNWYGDAVYSKVADRSQLETGEVPIALQRENREEVLDALAAMPLLSEFCQGLVTATLPCLWDLHAQLRSERDRGRAEIQQRLLAKKATMRPGARQIGSAWQLGKVIGQGAHGVVYHALDSASGESFAVKVVEESKELHQELEMLQLGYGGGDDGNLDDDDADDDRLPTTTADYRLPTTGYDEHEVSYLGHEIHDRQLYIFLEYMPEGTLKDKIEEFGAFQEELCAALGEQVLKGLEYLHEQQVLHRDLKCSNLLLDVSGSENFRLWLCPVCTQRVRLTLDRKGGPGDVFGRKSILADIWSFGCSVIELLTALRPWATQASRRRLMSTQTQRHSGKVTADNPLAAAHQIRVLTEKGERPSLPAAWTQLDKGSLSKVPPFLPLMPLSIIFQESSMYVSEPCRDFLYTACLRCTATERLAATRKLKEGRSEVGRLLQRRAIELNISSLAFEVLRPVSCIRPTPLADSMLQLIAVAAWSRRQVSDHGADGGVITLLIVLLVPGDLLDVFCSLGSLRIFISGEGWDGGSEQFLRACALGVPALLCKSPAGTFCGSVHFEFLILAWAFYSRLKHHTFREEQISSFFCAMHLGAWICFSVLAVVKAQQPGDDGFDELAFGIAMAILVDVLLLVACIWHLYTRGEDAPVYGKPVVPEGQDPKDFAIRELEAAFDAKNAPRYAGALELALEVNVDSGRIPCVYSLQKQLETFKIPVVQRGPSVITAQLCFILDYTGSMKEQINQAEKSCRGIVDAVKAMKFTHMPEASVDLEMAAVGYNDWDDKTANLKRPVVFAYGGKEIMKRHDPNISLDEFNLGGKFTKDTDDIMKWIKQPLGNGGSIPEELTGALIAASHLPWSAKERLAVVITDAPCHGKAYSNDSHDPFCDKDTGLTCTGKPEVPLLKLKEQNVQVVILHTGNAGAVKMCQKLLQTSPTLISEKVSPSQTADRLVNAISTKLELSPLSYVLKPFTGSKGLNDLAAGHDVELKMGSESAKHRVGADGLIWLGKPSASPSLTVSRPGSAALDEWWEAQTAEQELSRSFDAEQVYMLKMPCKKREQGDEGNMV</sequence>
<feature type="binding site" evidence="9">
    <location>
        <position position="1859"/>
    </location>
    <ligand>
        <name>ATP</name>
        <dbReference type="ChEBI" id="CHEBI:30616"/>
    </ligand>
</feature>
<keyword evidence="2" id="KW-0808">Transferase</keyword>
<comment type="catalytic activity">
    <reaction evidence="8">
        <text>L-seryl-[protein] + ATP = O-phospho-L-seryl-[protein] + ADP + H(+)</text>
        <dbReference type="Rhea" id="RHEA:17989"/>
        <dbReference type="Rhea" id="RHEA-COMP:9863"/>
        <dbReference type="Rhea" id="RHEA-COMP:11604"/>
        <dbReference type="ChEBI" id="CHEBI:15378"/>
        <dbReference type="ChEBI" id="CHEBI:29999"/>
        <dbReference type="ChEBI" id="CHEBI:30616"/>
        <dbReference type="ChEBI" id="CHEBI:83421"/>
        <dbReference type="ChEBI" id="CHEBI:456216"/>
        <dbReference type="EC" id="2.7.11.1"/>
    </reaction>
</comment>
<accession>A0A1Q9E586</accession>
<evidence type="ECO:0000256" key="3">
    <source>
        <dbReference type="ARBA" id="ARBA00022737"/>
    </source>
</evidence>
<dbReference type="PROSITE" id="PS00108">
    <property type="entry name" value="PROTEIN_KINASE_ST"/>
    <property type="match status" value="1"/>
</dbReference>
<evidence type="ECO:0000256" key="2">
    <source>
        <dbReference type="ARBA" id="ARBA00022679"/>
    </source>
</evidence>
<dbReference type="PANTHER" id="PTHR48016:SF56">
    <property type="entry name" value="MAPKK KINASE"/>
    <property type="match status" value="1"/>
</dbReference>
<evidence type="ECO:0000256" key="7">
    <source>
        <dbReference type="ARBA" id="ARBA00047899"/>
    </source>
</evidence>
<dbReference type="PROSITE" id="PS00107">
    <property type="entry name" value="PROTEIN_KINASE_ATP"/>
    <property type="match status" value="1"/>
</dbReference>
<dbReference type="Pfam" id="PF08477">
    <property type="entry name" value="Roc"/>
    <property type="match status" value="1"/>
</dbReference>
<feature type="domain" description="Roc" evidence="13">
    <location>
        <begin position="478"/>
        <end position="772"/>
    </location>
</feature>
<keyword evidence="11" id="KW-0472">Membrane</keyword>
<evidence type="ECO:0000256" key="8">
    <source>
        <dbReference type="ARBA" id="ARBA00048679"/>
    </source>
</evidence>
<feature type="transmembrane region" description="Helical" evidence="11">
    <location>
        <begin position="2306"/>
        <end position="2328"/>
    </location>
</feature>
<dbReference type="SUPFAM" id="SSF56399">
    <property type="entry name" value="ADP-ribosylation"/>
    <property type="match status" value="1"/>
</dbReference>
<dbReference type="PANTHER" id="PTHR48016">
    <property type="entry name" value="MAP KINASE KINASE KINASE SSK2-RELATED-RELATED"/>
    <property type="match status" value="1"/>
</dbReference>
<evidence type="ECO:0000256" key="6">
    <source>
        <dbReference type="ARBA" id="ARBA00022840"/>
    </source>
</evidence>
<dbReference type="EMBL" id="LSRX01000261">
    <property type="protein sequence ID" value="OLQ02575.1"/>
    <property type="molecule type" value="Genomic_DNA"/>
</dbReference>
<dbReference type="PROSITE" id="PS50011">
    <property type="entry name" value="PROTEIN_KINASE_DOM"/>
    <property type="match status" value="1"/>
</dbReference>
<keyword evidence="15" id="KW-1185">Reference proteome</keyword>
<dbReference type="InterPro" id="IPR050538">
    <property type="entry name" value="MAP_kinase_kinase_kinase"/>
</dbReference>
<evidence type="ECO:0000313" key="15">
    <source>
        <dbReference type="Proteomes" id="UP000186817"/>
    </source>
</evidence>
<gene>
    <name evidence="14" type="primary">MAP3K2</name>
    <name evidence="14" type="ORF">AK812_SmicGene14566</name>
</gene>
<keyword evidence="6 9" id="KW-0067">ATP-binding</keyword>
<dbReference type="Gene3D" id="1.10.510.10">
    <property type="entry name" value="Transferase(Phosphotransferase) domain 1"/>
    <property type="match status" value="1"/>
</dbReference>
<dbReference type="Gene3D" id="3.90.228.10">
    <property type="match status" value="1"/>
</dbReference>
<keyword evidence="5 14" id="KW-0418">Kinase</keyword>
<dbReference type="InterPro" id="IPR024983">
    <property type="entry name" value="CHAT_dom"/>
</dbReference>
<dbReference type="GO" id="GO:0004672">
    <property type="term" value="F:protein kinase activity"/>
    <property type="evidence" value="ECO:0007669"/>
    <property type="project" value="InterPro"/>
</dbReference>
<feature type="region of interest" description="Disordered" evidence="10">
    <location>
        <begin position="1200"/>
        <end position="1223"/>
    </location>
</feature>
<dbReference type="PROSITE" id="PS51424">
    <property type="entry name" value="ROC"/>
    <property type="match status" value="1"/>
</dbReference>
<feature type="transmembrane region" description="Helical" evidence="11">
    <location>
        <begin position="2274"/>
        <end position="2294"/>
    </location>
</feature>
<evidence type="ECO:0000313" key="14">
    <source>
        <dbReference type="EMBL" id="OLQ02575.1"/>
    </source>
</evidence>
<name>A0A1Q9E586_SYMMI</name>
<dbReference type="InterPro" id="IPR000719">
    <property type="entry name" value="Prot_kinase_dom"/>
</dbReference>
<dbReference type="Pfam" id="PF00069">
    <property type="entry name" value="Pkinase"/>
    <property type="match status" value="1"/>
</dbReference>
<feature type="transmembrane region" description="Helical" evidence="11">
    <location>
        <begin position="2340"/>
        <end position="2363"/>
    </location>
</feature>
<keyword evidence="4 9" id="KW-0547">Nucleotide-binding</keyword>
<dbReference type="InterPro" id="IPR020859">
    <property type="entry name" value="ROC"/>
</dbReference>
<dbReference type="EC" id="2.7.11.1" evidence="1"/>
<comment type="caution">
    <text evidence="14">The sequence shown here is derived from an EMBL/GenBank/DDBJ whole genome shotgun (WGS) entry which is preliminary data.</text>
</comment>
<dbReference type="GO" id="GO:0005524">
    <property type="term" value="F:ATP binding"/>
    <property type="evidence" value="ECO:0007669"/>
    <property type="project" value="UniProtKB-UniRule"/>
</dbReference>
<dbReference type="Gene3D" id="3.40.50.410">
    <property type="entry name" value="von Willebrand factor, type A domain"/>
    <property type="match status" value="1"/>
</dbReference>
<dbReference type="InterPro" id="IPR017441">
    <property type="entry name" value="Protein_kinase_ATP_BS"/>
</dbReference>
<evidence type="ECO:0000256" key="9">
    <source>
        <dbReference type="PROSITE-ProRule" id="PRU10141"/>
    </source>
</evidence>
<proteinExistence type="predicted"/>
<dbReference type="GO" id="GO:0005737">
    <property type="term" value="C:cytoplasm"/>
    <property type="evidence" value="ECO:0007669"/>
    <property type="project" value="UniProtKB-ARBA"/>
</dbReference>
<dbReference type="SUPFAM" id="SSF52540">
    <property type="entry name" value="P-loop containing nucleoside triphosphate hydrolases"/>
    <property type="match status" value="2"/>
</dbReference>
<evidence type="ECO:0000259" key="13">
    <source>
        <dbReference type="PROSITE" id="PS51424"/>
    </source>
</evidence>
<comment type="catalytic activity">
    <reaction evidence="7">
        <text>L-threonyl-[protein] + ATP = O-phospho-L-threonyl-[protein] + ADP + H(+)</text>
        <dbReference type="Rhea" id="RHEA:46608"/>
        <dbReference type="Rhea" id="RHEA-COMP:11060"/>
        <dbReference type="Rhea" id="RHEA-COMP:11605"/>
        <dbReference type="ChEBI" id="CHEBI:15378"/>
        <dbReference type="ChEBI" id="CHEBI:30013"/>
        <dbReference type="ChEBI" id="CHEBI:30616"/>
        <dbReference type="ChEBI" id="CHEBI:61977"/>
        <dbReference type="ChEBI" id="CHEBI:456216"/>
        <dbReference type="EC" id="2.7.11.1"/>
    </reaction>
</comment>
<evidence type="ECO:0000256" key="5">
    <source>
        <dbReference type="ARBA" id="ARBA00022777"/>
    </source>
</evidence>
<organism evidence="14 15">
    <name type="scientific">Symbiodinium microadriaticum</name>
    <name type="common">Dinoflagellate</name>
    <name type="synonym">Zooxanthella microadriatica</name>
    <dbReference type="NCBI Taxonomy" id="2951"/>
    <lineage>
        <taxon>Eukaryota</taxon>
        <taxon>Sar</taxon>
        <taxon>Alveolata</taxon>
        <taxon>Dinophyceae</taxon>
        <taxon>Suessiales</taxon>
        <taxon>Symbiodiniaceae</taxon>
        <taxon>Symbiodinium</taxon>
    </lineage>
</organism>
<evidence type="ECO:0000256" key="10">
    <source>
        <dbReference type="SAM" id="MobiDB-lite"/>
    </source>
</evidence>
<dbReference type="SUPFAM" id="SSF53300">
    <property type="entry name" value="vWA-like"/>
    <property type="match status" value="1"/>
</dbReference>
<dbReference type="InterPro" id="IPR032171">
    <property type="entry name" value="COR-A"/>
</dbReference>
<dbReference type="OrthoDB" id="10252328at2759"/>
<dbReference type="SUPFAM" id="SSF56112">
    <property type="entry name" value="Protein kinase-like (PK-like)"/>
    <property type="match status" value="1"/>
</dbReference>